<dbReference type="OrthoDB" id="1111178at2"/>
<gene>
    <name evidence="1" type="ORF">SAMN04488541_101469</name>
</gene>
<evidence type="ECO:0008006" key="3">
    <source>
        <dbReference type="Google" id="ProtNLM"/>
    </source>
</evidence>
<dbReference type="InterPro" id="IPR059226">
    <property type="entry name" value="Choice_anch_Q_dom"/>
</dbReference>
<dbReference type="SUPFAM" id="SSF51126">
    <property type="entry name" value="Pectin lyase-like"/>
    <property type="match status" value="1"/>
</dbReference>
<dbReference type="InterPro" id="IPR012334">
    <property type="entry name" value="Pectin_lyas_fold"/>
</dbReference>
<sequence length="462" mass="51981">MQFIKIILSSLSILLLFYAFSCTPANEILNMSSSSRLSFSRDTVLFDTVFTAQPTFTRRLVLYNRNKNALNISEMSIAGGQNSPYSITVFGETKTTFQNIRILGNDSLLVLLNASINPKQQDLPFIVRDSILFNVNGNKQEIKIIGWGQDAHYLRNQRIRQNAVWSGKKPYIISGILQVDSLVNLTIEQGVTVYMDINAAIFVKGSLTINGKVLDKVNFRGVRLDRRYENIAGQWDAIYFDVGSKNNKINYAHIRNGNVGLRIGAPPDKDTIPELVVENTIIENMRFRGLISFSSDVYMTNTLINNCTQNTVACLAGGDYTFLHCTFANTETRFFTDEPAVYIANFYRLPDESVLKSPLSLTMINCIVWGDRANDFQVNSASDVPAQWLVKNSLLKTTDNQFNNNNNILNQRPRFKSAFRSNFQLDSLSPAIDKGLPIGIITDLEGIVRDSKPDLGAYERKK</sequence>
<dbReference type="STRING" id="1003.SAMN04488541_101469"/>
<dbReference type="NCBIfam" id="NF041518">
    <property type="entry name" value="choice_anch_Q"/>
    <property type="match status" value="1"/>
</dbReference>
<protein>
    <recommendedName>
        <fullName evidence="3">Right handed beta helix region</fullName>
    </recommendedName>
</protein>
<organism evidence="1 2">
    <name type="scientific">Thermoflexibacter ruber</name>
    <dbReference type="NCBI Taxonomy" id="1003"/>
    <lineage>
        <taxon>Bacteria</taxon>
        <taxon>Pseudomonadati</taxon>
        <taxon>Bacteroidota</taxon>
        <taxon>Cytophagia</taxon>
        <taxon>Cytophagales</taxon>
        <taxon>Thermoflexibacteraceae</taxon>
        <taxon>Thermoflexibacter</taxon>
    </lineage>
</organism>
<dbReference type="Proteomes" id="UP000199513">
    <property type="component" value="Unassembled WGS sequence"/>
</dbReference>
<dbReference type="RefSeq" id="WP_091544374.1">
    <property type="nucleotide sequence ID" value="NZ_FONY01000014.1"/>
</dbReference>
<accession>A0A1I2FNQ8</accession>
<dbReference type="Gene3D" id="2.160.20.10">
    <property type="entry name" value="Single-stranded right-handed beta-helix, Pectin lyase-like"/>
    <property type="match status" value="1"/>
</dbReference>
<evidence type="ECO:0000313" key="1">
    <source>
        <dbReference type="EMBL" id="SFF06230.1"/>
    </source>
</evidence>
<name>A0A1I2FNQ8_9BACT</name>
<evidence type="ECO:0000313" key="2">
    <source>
        <dbReference type="Proteomes" id="UP000199513"/>
    </source>
</evidence>
<keyword evidence="2" id="KW-1185">Reference proteome</keyword>
<reference evidence="1 2" key="1">
    <citation type="submission" date="2016-10" db="EMBL/GenBank/DDBJ databases">
        <authorList>
            <person name="de Groot N.N."/>
        </authorList>
    </citation>
    <scope>NUCLEOTIDE SEQUENCE [LARGE SCALE GENOMIC DNA]</scope>
    <source>
        <strain>GEY</strain>
        <strain evidence="2">DSM 9560</strain>
    </source>
</reference>
<dbReference type="AlphaFoldDB" id="A0A1I2FNQ8"/>
<dbReference type="EMBL" id="FONY01000014">
    <property type="protein sequence ID" value="SFF06230.1"/>
    <property type="molecule type" value="Genomic_DNA"/>
</dbReference>
<proteinExistence type="predicted"/>
<dbReference type="InterPro" id="IPR011050">
    <property type="entry name" value="Pectin_lyase_fold/virulence"/>
</dbReference>